<dbReference type="KEGG" id="bgt:106068054"/>
<dbReference type="OrthoDB" id="6154520at2759"/>
<dbReference type="CDD" id="cd00037">
    <property type="entry name" value="CLECT"/>
    <property type="match status" value="1"/>
</dbReference>
<dbReference type="InterPro" id="IPR016187">
    <property type="entry name" value="CTDL_fold"/>
</dbReference>
<dbReference type="Pfam" id="PF00059">
    <property type="entry name" value="Lectin_C"/>
    <property type="match status" value="1"/>
</dbReference>
<feature type="chain" id="PRO_5013152450" description="C-type lectin domain-containing protein" evidence="2">
    <location>
        <begin position="18"/>
        <end position="200"/>
    </location>
</feature>
<gene>
    <name evidence="4" type="primary">106068054</name>
</gene>
<reference evidence="4" key="1">
    <citation type="submission" date="2020-05" db="UniProtKB">
        <authorList>
            <consortium name="EnsemblMetazoa"/>
        </authorList>
    </citation>
    <scope>IDENTIFICATION</scope>
    <source>
        <strain evidence="4">BB02</strain>
    </source>
</reference>
<feature type="signal peptide" evidence="2">
    <location>
        <begin position="1"/>
        <end position="17"/>
    </location>
</feature>
<evidence type="ECO:0000256" key="2">
    <source>
        <dbReference type="SAM" id="SignalP"/>
    </source>
</evidence>
<dbReference type="InterPro" id="IPR001304">
    <property type="entry name" value="C-type_lectin-like"/>
</dbReference>
<keyword evidence="1" id="KW-1015">Disulfide bond</keyword>
<dbReference type="PANTHER" id="PTHR22801:SF63">
    <property type="entry name" value="C-TYPE LECTIN DOMAIN-CONTAINING PROTEIN"/>
    <property type="match status" value="1"/>
</dbReference>
<dbReference type="AlphaFoldDB" id="A0A2C9LMM8"/>
<dbReference type="SMART" id="SM00034">
    <property type="entry name" value="CLECT"/>
    <property type="match status" value="1"/>
</dbReference>
<proteinExistence type="predicted"/>
<dbReference type="RefSeq" id="XP_013082792.2">
    <property type="nucleotide sequence ID" value="XM_013227338.2"/>
</dbReference>
<accession>A0A2C9LMM8</accession>
<sequence length="200" mass="23067">MKTCIFVFLLIGFKSLALNQGRQEKETLTKRSISPIDVLCKRSPDFKVLTYGKTKMCLYYGQDICTYAEAQGRNSTLAIFNTAEKFRILYPMDMVWIGLDDIANEGTYRWADGSILDLQSNLRYTIFQAGEPNAAFDFEDCVCNRCYYDYDKLFDANCAETYNYLCEKSVSLDNVTDIARNKPNRYKFLLCQFCARLVAD</sequence>
<evidence type="ECO:0000313" key="4">
    <source>
        <dbReference type="EnsemblMetazoa" id="BGLB032800-PA"/>
    </source>
</evidence>
<dbReference type="PROSITE" id="PS50041">
    <property type="entry name" value="C_TYPE_LECTIN_2"/>
    <property type="match status" value="1"/>
</dbReference>
<dbReference type="Gene3D" id="3.10.100.10">
    <property type="entry name" value="Mannose-Binding Protein A, subunit A"/>
    <property type="match status" value="1"/>
</dbReference>
<evidence type="ECO:0000256" key="1">
    <source>
        <dbReference type="ARBA" id="ARBA00023157"/>
    </source>
</evidence>
<dbReference type="EnsemblMetazoa" id="BGLB032800-RA">
    <property type="protein sequence ID" value="BGLB032800-PA"/>
    <property type="gene ID" value="BGLB032800"/>
</dbReference>
<dbReference type="VEuPathDB" id="VectorBase:BGLAX_039456"/>
<dbReference type="InterPro" id="IPR016186">
    <property type="entry name" value="C-type_lectin-like/link_sf"/>
</dbReference>
<keyword evidence="2" id="KW-0732">Signal</keyword>
<dbReference type="InterPro" id="IPR018378">
    <property type="entry name" value="C-type_lectin_CS"/>
</dbReference>
<dbReference type="InterPro" id="IPR050801">
    <property type="entry name" value="Ca-Dep_Lectins_ImmuneDev"/>
</dbReference>
<evidence type="ECO:0000259" key="3">
    <source>
        <dbReference type="PROSITE" id="PS50041"/>
    </source>
</evidence>
<dbReference type="PANTHER" id="PTHR22801">
    <property type="entry name" value="LITHOSTATHINE"/>
    <property type="match status" value="1"/>
</dbReference>
<dbReference type="VEuPathDB" id="VectorBase:BGLB032800"/>
<dbReference type="SUPFAM" id="SSF56436">
    <property type="entry name" value="C-type lectin-like"/>
    <property type="match status" value="1"/>
</dbReference>
<dbReference type="PROSITE" id="PS00615">
    <property type="entry name" value="C_TYPE_LECTIN_1"/>
    <property type="match status" value="1"/>
</dbReference>
<feature type="domain" description="C-type lectin" evidence="3">
    <location>
        <begin position="65"/>
        <end position="167"/>
    </location>
</feature>
<dbReference type="Proteomes" id="UP000076420">
    <property type="component" value="Unassembled WGS sequence"/>
</dbReference>
<organism evidence="4 5">
    <name type="scientific">Biomphalaria glabrata</name>
    <name type="common">Bloodfluke planorb</name>
    <name type="synonym">Freshwater snail</name>
    <dbReference type="NCBI Taxonomy" id="6526"/>
    <lineage>
        <taxon>Eukaryota</taxon>
        <taxon>Metazoa</taxon>
        <taxon>Spiralia</taxon>
        <taxon>Lophotrochozoa</taxon>
        <taxon>Mollusca</taxon>
        <taxon>Gastropoda</taxon>
        <taxon>Heterobranchia</taxon>
        <taxon>Euthyneura</taxon>
        <taxon>Panpulmonata</taxon>
        <taxon>Hygrophila</taxon>
        <taxon>Lymnaeoidea</taxon>
        <taxon>Planorbidae</taxon>
        <taxon>Biomphalaria</taxon>
    </lineage>
</organism>
<protein>
    <recommendedName>
        <fullName evidence="3">C-type lectin domain-containing protein</fullName>
    </recommendedName>
</protein>
<evidence type="ECO:0000313" key="5">
    <source>
        <dbReference type="Proteomes" id="UP000076420"/>
    </source>
</evidence>
<name>A0A2C9LMM8_BIOGL</name>